<comment type="caution">
    <text evidence="8">The sequence shown here is derived from an EMBL/GenBank/DDBJ whole genome shotgun (WGS) entry which is preliminary data.</text>
</comment>
<dbReference type="InterPro" id="IPR002159">
    <property type="entry name" value="CD36_fam"/>
</dbReference>
<evidence type="ECO:0000256" key="7">
    <source>
        <dbReference type="SAM" id="Phobius"/>
    </source>
</evidence>
<reference evidence="8 9" key="1">
    <citation type="journal article" date="2023" name="Commun. Biol.">
        <title>Genome analysis of Parmales, the sister group of diatoms, reveals the evolutionary specialization of diatoms from phago-mixotrophs to photoautotrophs.</title>
        <authorList>
            <person name="Ban H."/>
            <person name="Sato S."/>
            <person name="Yoshikawa S."/>
            <person name="Yamada K."/>
            <person name="Nakamura Y."/>
            <person name="Ichinomiya M."/>
            <person name="Sato N."/>
            <person name="Blanc-Mathieu R."/>
            <person name="Endo H."/>
            <person name="Kuwata A."/>
            <person name="Ogata H."/>
        </authorList>
    </citation>
    <scope>NUCLEOTIDE SEQUENCE [LARGE SCALE GENOMIC DNA]</scope>
</reference>
<evidence type="ECO:0000256" key="3">
    <source>
        <dbReference type="ARBA" id="ARBA00022692"/>
    </source>
</evidence>
<dbReference type="Proteomes" id="UP001165060">
    <property type="component" value="Unassembled WGS sequence"/>
</dbReference>
<dbReference type="PANTHER" id="PTHR11923:SF51">
    <property type="entry name" value="LYSOSOME MEMBRANE PROTEIN 2"/>
    <property type="match status" value="1"/>
</dbReference>
<evidence type="ECO:0000256" key="5">
    <source>
        <dbReference type="ARBA" id="ARBA00023136"/>
    </source>
</evidence>
<sequence length="683" mass="70612">MGGTAGPYPSAQTCADLTSTDGSFAAGFSYLAQIDGGTATGETSAAGQALYTAMYQTKTVNELALGYPSALTGLFVGKMKVVAGAMANPAAQAVCAIKALAEQPACWINVLHAALTGTDVGGFTVGDYSADVAEVCKANCGVNPAVGFDIANPATYPLLQAAAGCVGNAPAAEDIADINLKYLAGVSCVPLSSAYMHNSLAALDKFLMESGTYQGAIAQGATEEQAAAAAATAWPDNGGSAVCAKGADVASNGFDMAFDPTSGQFVGTPCCMVGGNMVNLSNDLTAAGCLFGMPGFVNPRNLYPDNYDGTEKEYDVTEDNLDTQAAAFYSGKPDHYKQDTGCSTEGDIGDNVQELHSYMGATEAAIWMPPTGGSLLPTPGDVAIFNAGDDSTITTLAVGGKNGGAQIEPGGLSTRKWASKTFNNNEPSTKKFEVFVSQVSEPVDVIWEKGVTVEGIELQRYSPSKDLLASTEEKETKGVGIIKGIFVGTYSFGLTIAVSFPNFLFGDESLYSNIDLFSDYDMEGAALETPTKMTALTVEAKADEYKVQIDIEPSTGAAMQGHNRLMGSLYTYDCDPTNPTSVACGLFPIPGAAGGTGCAGRNMGIANYACSAANIMTPNAPADTITPNYWIDEWSAISADQAAMFLKVGGMLQMVDAGAIVVGFIGVVMVLFGIFGICCGKKR</sequence>
<proteinExistence type="inferred from homology"/>
<dbReference type="EMBL" id="BRYB01000814">
    <property type="protein sequence ID" value="GMI38280.1"/>
    <property type="molecule type" value="Genomic_DNA"/>
</dbReference>
<accession>A0ABQ6N1X3</accession>
<evidence type="ECO:0000256" key="2">
    <source>
        <dbReference type="ARBA" id="ARBA00010532"/>
    </source>
</evidence>
<name>A0ABQ6N1X3_9STRA</name>
<evidence type="ECO:0000256" key="1">
    <source>
        <dbReference type="ARBA" id="ARBA00004370"/>
    </source>
</evidence>
<evidence type="ECO:0000313" key="8">
    <source>
        <dbReference type="EMBL" id="GMI38280.1"/>
    </source>
</evidence>
<keyword evidence="6" id="KW-0325">Glycoprotein</keyword>
<comment type="subcellular location">
    <subcellularLocation>
        <location evidence="1">Membrane</location>
    </subcellularLocation>
</comment>
<feature type="transmembrane region" description="Helical" evidence="7">
    <location>
        <begin position="657"/>
        <end position="679"/>
    </location>
</feature>
<gene>
    <name evidence="8" type="ORF">TeGR_g7674</name>
</gene>
<protein>
    <submittedName>
        <fullName evidence="8">Uncharacterized protein</fullName>
    </submittedName>
</protein>
<organism evidence="8 9">
    <name type="scientific">Tetraparma gracilis</name>
    <dbReference type="NCBI Taxonomy" id="2962635"/>
    <lineage>
        <taxon>Eukaryota</taxon>
        <taxon>Sar</taxon>
        <taxon>Stramenopiles</taxon>
        <taxon>Ochrophyta</taxon>
        <taxon>Bolidophyceae</taxon>
        <taxon>Parmales</taxon>
        <taxon>Triparmaceae</taxon>
        <taxon>Tetraparma</taxon>
    </lineage>
</organism>
<keyword evidence="9" id="KW-1185">Reference proteome</keyword>
<evidence type="ECO:0000313" key="9">
    <source>
        <dbReference type="Proteomes" id="UP001165060"/>
    </source>
</evidence>
<evidence type="ECO:0000256" key="6">
    <source>
        <dbReference type="ARBA" id="ARBA00023180"/>
    </source>
</evidence>
<keyword evidence="5 7" id="KW-0472">Membrane</keyword>
<keyword evidence="4 7" id="KW-1133">Transmembrane helix</keyword>
<comment type="similarity">
    <text evidence="2">Belongs to the CD36 family.</text>
</comment>
<dbReference type="PANTHER" id="PTHR11923">
    <property type="entry name" value="SCAVENGER RECEPTOR CLASS B TYPE-1 SR-B1"/>
    <property type="match status" value="1"/>
</dbReference>
<keyword evidence="3 7" id="KW-0812">Transmembrane</keyword>
<evidence type="ECO:0000256" key="4">
    <source>
        <dbReference type="ARBA" id="ARBA00022989"/>
    </source>
</evidence>